<comment type="subcellular location">
    <subcellularLocation>
        <location evidence="2">Nucleus</location>
    </subcellularLocation>
</comment>
<comment type="caution">
    <text evidence="14">The sequence shown here is derived from an EMBL/GenBank/DDBJ whole genome shotgun (WGS) entry which is preliminary data.</text>
</comment>
<evidence type="ECO:0000256" key="5">
    <source>
        <dbReference type="ARBA" id="ARBA00022670"/>
    </source>
</evidence>
<sequence>NKGYAIEILLSLPVPIIAMQNGLKPYPVDHGPFGEDDWTEKFRRVMTERLGLATAGEPYHDVRFNLMAVVPDRRIAYEHKLRTLKTNRQIVLEALQQVKLTHPELTSDDHAAVVAAMKSKPPSSTEDENGYSPTGKLCTVIFFDSKQKNADQSSPYPKLPAALDSHNYAKSPHGGSNIW</sequence>
<dbReference type="InterPro" id="IPR038765">
    <property type="entry name" value="Papain-like_cys_pep_sf"/>
</dbReference>
<evidence type="ECO:0000256" key="4">
    <source>
        <dbReference type="ARBA" id="ARBA00012759"/>
    </source>
</evidence>
<evidence type="ECO:0000256" key="11">
    <source>
        <dbReference type="PROSITE-ProRule" id="PRU01393"/>
    </source>
</evidence>
<dbReference type="PROSITE" id="PS52048">
    <property type="entry name" value="UCH_DOMAIN"/>
    <property type="match status" value="1"/>
</dbReference>
<dbReference type="GO" id="GO:0006325">
    <property type="term" value="P:chromatin organization"/>
    <property type="evidence" value="ECO:0007669"/>
    <property type="project" value="UniProtKB-KW"/>
</dbReference>
<evidence type="ECO:0000256" key="6">
    <source>
        <dbReference type="ARBA" id="ARBA00022786"/>
    </source>
</evidence>
<name>A0AAV4VHY4_CAEEX</name>
<keyword evidence="15" id="KW-1185">Reference proteome</keyword>
<dbReference type="PANTHER" id="PTHR10589">
    <property type="entry name" value="UBIQUITIN CARBOXYL-TERMINAL HYDROLASE"/>
    <property type="match status" value="1"/>
</dbReference>
<evidence type="ECO:0000313" key="15">
    <source>
        <dbReference type="Proteomes" id="UP001054945"/>
    </source>
</evidence>
<dbReference type="GO" id="GO:0006511">
    <property type="term" value="P:ubiquitin-dependent protein catabolic process"/>
    <property type="evidence" value="ECO:0007669"/>
    <property type="project" value="InterPro"/>
</dbReference>
<dbReference type="Gene3D" id="3.40.532.10">
    <property type="entry name" value="Peptidase C12, ubiquitin carboxyl-terminal hydrolase"/>
    <property type="match status" value="1"/>
</dbReference>
<dbReference type="GO" id="GO:0005737">
    <property type="term" value="C:cytoplasm"/>
    <property type="evidence" value="ECO:0007669"/>
    <property type="project" value="TreeGrafter"/>
</dbReference>
<dbReference type="GO" id="GO:0016579">
    <property type="term" value="P:protein deubiquitination"/>
    <property type="evidence" value="ECO:0007669"/>
    <property type="project" value="TreeGrafter"/>
</dbReference>
<feature type="region of interest" description="Disordered" evidence="12">
    <location>
        <begin position="149"/>
        <end position="179"/>
    </location>
</feature>
<dbReference type="Proteomes" id="UP001054945">
    <property type="component" value="Unassembled WGS sequence"/>
</dbReference>
<comment type="caution">
    <text evidence="11">Lacks conserved residue(s) required for the propagation of feature annotation.</text>
</comment>
<comment type="similarity">
    <text evidence="3">Belongs to the peptidase C12 family. BAP1 subfamily.</text>
</comment>
<proteinExistence type="inferred from homology"/>
<feature type="domain" description="UCH catalytic" evidence="13">
    <location>
        <begin position="1"/>
        <end position="71"/>
    </location>
</feature>
<gene>
    <name evidence="14" type="primary">bap1</name>
    <name evidence="14" type="ORF">CEXT_546831</name>
</gene>
<evidence type="ECO:0000256" key="1">
    <source>
        <dbReference type="ARBA" id="ARBA00000707"/>
    </source>
</evidence>
<evidence type="ECO:0000256" key="12">
    <source>
        <dbReference type="SAM" id="MobiDB-lite"/>
    </source>
</evidence>
<feature type="non-terminal residue" evidence="14">
    <location>
        <position position="1"/>
    </location>
</feature>
<evidence type="ECO:0000256" key="8">
    <source>
        <dbReference type="ARBA" id="ARBA00022807"/>
    </source>
</evidence>
<evidence type="ECO:0000313" key="14">
    <source>
        <dbReference type="EMBL" id="GIY69594.1"/>
    </source>
</evidence>
<dbReference type="GO" id="GO:0004843">
    <property type="term" value="F:cysteine-type deubiquitinase activity"/>
    <property type="evidence" value="ECO:0007669"/>
    <property type="project" value="UniProtKB-EC"/>
</dbReference>
<dbReference type="AlphaFoldDB" id="A0AAV4VHY4"/>
<keyword evidence="6" id="KW-0833">Ubl conjugation pathway</keyword>
<keyword evidence="7 14" id="KW-0378">Hydrolase</keyword>
<dbReference type="InterPro" id="IPR036959">
    <property type="entry name" value="Peptidase_C12_UCH_sf"/>
</dbReference>
<organism evidence="14 15">
    <name type="scientific">Caerostris extrusa</name>
    <name type="common">Bark spider</name>
    <name type="synonym">Caerostris bankana</name>
    <dbReference type="NCBI Taxonomy" id="172846"/>
    <lineage>
        <taxon>Eukaryota</taxon>
        <taxon>Metazoa</taxon>
        <taxon>Ecdysozoa</taxon>
        <taxon>Arthropoda</taxon>
        <taxon>Chelicerata</taxon>
        <taxon>Arachnida</taxon>
        <taxon>Araneae</taxon>
        <taxon>Araneomorphae</taxon>
        <taxon>Entelegynae</taxon>
        <taxon>Araneoidea</taxon>
        <taxon>Araneidae</taxon>
        <taxon>Caerostris</taxon>
    </lineage>
</organism>
<evidence type="ECO:0000256" key="7">
    <source>
        <dbReference type="ARBA" id="ARBA00022801"/>
    </source>
</evidence>
<dbReference type="EMBL" id="BPLR01014554">
    <property type="protein sequence ID" value="GIY69594.1"/>
    <property type="molecule type" value="Genomic_DNA"/>
</dbReference>
<reference evidence="14 15" key="1">
    <citation type="submission" date="2021-06" db="EMBL/GenBank/DDBJ databases">
        <title>Caerostris extrusa draft genome.</title>
        <authorList>
            <person name="Kono N."/>
            <person name="Arakawa K."/>
        </authorList>
    </citation>
    <scope>NUCLEOTIDE SEQUENCE [LARGE SCALE GENOMIC DNA]</scope>
</reference>
<evidence type="ECO:0000256" key="3">
    <source>
        <dbReference type="ARBA" id="ARBA00007182"/>
    </source>
</evidence>
<evidence type="ECO:0000256" key="2">
    <source>
        <dbReference type="ARBA" id="ARBA00004123"/>
    </source>
</evidence>
<dbReference type="PANTHER" id="PTHR10589:SF28">
    <property type="entry name" value="UBIQUITIN CARBOXYL-TERMINAL HYDROLASE BAP1"/>
    <property type="match status" value="1"/>
</dbReference>
<evidence type="ECO:0000259" key="13">
    <source>
        <dbReference type="PROSITE" id="PS52048"/>
    </source>
</evidence>
<dbReference type="EC" id="3.4.19.12" evidence="4"/>
<keyword evidence="10" id="KW-0539">Nucleus</keyword>
<keyword evidence="9" id="KW-0156">Chromatin regulator</keyword>
<evidence type="ECO:0000256" key="10">
    <source>
        <dbReference type="ARBA" id="ARBA00023242"/>
    </source>
</evidence>
<keyword evidence="5" id="KW-0645">Protease</keyword>
<dbReference type="SUPFAM" id="SSF54001">
    <property type="entry name" value="Cysteine proteinases"/>
    <property type="match status" value="1"/>
</dbReference>
<keyword evidence="8" id="KW-0788">Thiol protease</keyword>
<dbReference type="InterPro" id="IPR001578">
    <property type="entry name" value="Peptidase_C12_UCH"/>
</dbReference>
<accession>A0AAV4VHY4</accession>
<protein>
    <recommendedName>
        <fullName evidence="4">ubiquitinyl hydrolase 1</fullName>
        <ecNumber evidence="4">3.4.19.12</ecNumber>
    </recommendedName>
</protein>
<evidence type="ECO:0000256" key="9">
    <source>
        <dbReference type="ARBA" id="ARBA00022853"/>
    </source>
</evidence>
<comment type="catalytic activity">
    <reaction evidence="1">
        <text>Thiol-dependent hydrolysis of ester, thioester, amide, peptide and isopeptide bonds formed by the C-terminal Gly of ubiquitin (a 76-residue protein attached to proteins as an intracellular targeting signal).</text>
        <dbReference type="EC" id="3.4.19.12"/>
    </reaction>
</comment>
<dbReference type="GO" id="GO:0005634">
    <property type="term" value="C:nucleus"/>
    <property type="evidence" value="ECO:0007669"/>
    <property type="project" value="UniProtKB-SubCell"/>
</dbReference>